<feature type="region of interest" description="Disordered" evidence="9">
    <location>
        <begin position="62"/>
        <end position="111"/>
    </location>
</feature>
<evidence type="ECO:0000256" key="6">
    <source>
        <dbReference type="ARBA" id="ARBA00023128"/>
    </source>
</evidence>
<protein>
    <submittedName>
        <fullName evidence="11">Protein PET100 homolog, mitochondrial isoform X1</fullName>
    </submittedName>
</protein>
<evidence type="ECO:0000256" key="7">
    <source>
        <dbReference type="ARBA" id="ARBA00023136"/>
    </source>
</evidence>
<evidence type="ECO:0000256" key="8">
    <source>
        <dbReference type="ARBA" id="ARBA00038077"/>
    </source>
</evidence>
<dbReference type="STRING" id="38654.A0A3Q0HJ49"/>
<dbReference type="GeneID" id="102379964"/>
<feature type="compositionally biased region" description="Polar residues" evidence="9">
    <location>
        <begin position="67"/>
        <end position="89"/>
    </location>
</feature>
<dbReference type="AlphaFoldDB" id="A0A3Q0HJ49"/>
<gene>
    <name evidence="11" type="primary">PET100</name>
</gene>
<comment type="subcellular location">
    <subcellularLocation>
        <location evidence="1">Membrane</location>
        <topology evidence="1">Single-pass membrane protein</topology>
    </subcellularLocation>
    <subcellularLocation>
        <location evidence="2">Mitochondrion membrane</location>
    </subcellularLocation>
</comment>
<dbReference type="InParanoid" id="A0A3Q0HJ49"/>
<evidence type="ECO:0000313" key="11">
    <source>
        <dbReference type="RefSeq" id="XP_025071986.1"/>
    </source>
</evidence>
<dbReference type="Proteomes" id="UP000189705">
    <property type="component" value="Unplaced"/>
</dbReference>
<dbReference type="PANTHER" id="PTHR33968">
    <property type="entry name" value="PROTEIN PET100 HOMOLOG, MITOCHONDRIAL"/>
    <property type="match status" value="1"/>
</dbReference>
<evidence type="ECO:0000256" key="9">
    <source>
        <dbReference type="SAM" id="MobiDB-lite"/>
    </source>
</evidence>
<name>A0A3Q0HJ49_ALLSI</name>
<sequence length="159" mass="17000">MELRDAGGWKRPPRGGERTGGSAGRGAAAMGVKLEVLRMTLYLSFPVAMFWISNQAEYFEKERSTRQKTPSSTSRWKPSRNRSGTSKKSGGSCRHLGNEAPKGHPFPTPQEACRAQPLGWVLRGGQGCRGVIGLPIPLGPPVGNNPLLPVSGPCVPAIP</sequence>
<evidence type="ECO:0000256" key="2">
    <source>
        <dbReference type="ARBA" id="ARBA00004325"/>
    </source>
</evidence>
<evidence type="ECO:0000256" key="1">
    <source>
        <dbReference type="ARBA" id="ARBA00004167"/>
    </source>
</evidence>
<dbReference type="RefSeq" id="XP_025071986.1">
    <property type="nucleotide sequence ID" value="XM_025216201.1"/>
</dbReference>
<dbReference type="GO" id="GO:0005743">
    <property type="term" value="C:mitochondrial inner membrane"/>
    <property type="evidence" value="ECO:0007669"/>
    <property type="project" value="TreeGrafter"/>
</dbReference>
<evidence type="ECO:0000313" key="10">
    <source>
        <dbReference type="Proteomes" id="UP000189705"/>
    </source>
</evidence>
<accession>A0A3Q0HJ49</accession>
<evidence type="ECO:0000256" key="4">
    <source>
        <dbReference type="ARBA" id="ARBA00022946"/>
    </source>
</evidence>
<dbReference type="CTD" id="100131801"/>
<feature type="region of interest" description="Disordered" evidence="9">
    <location>
        <begin position="1"/>
        <end position="27"/>
    </location>
</feature>
<keyword evidence="10" id="KW-1185">Reference proteome</keyword>
<dbReference type="InterPro" id="IPR018625">
    <property type="entry name" value="Pet100"/>
</dbReference>
<keyword evidence="4" id="KW-0809">Transit peptide</keyword>
<dbReference type="PANTHER" id="PTHR33968:SF1">
    <property type="entry name" value="PROTEIN PET100 HOMOLOG, MITOCHONDRIAL"/>
    <property type="match status" value="1"/>
</dbReference>
<evidence type="ECO:0000256" key="5">
    <source>
        <dbReference type="ARBA" id="ARBA00022989"/>
    </source>
</evidence>
<dbReference type="Pfam" id="PF09803">
    <property type="entry name" value="Pet100"/>
    <property type="match status" value="1"/>
</dbReference>
<dbReference type="GO" id="GO:0033617">
    <property type="term" value="P:mitochondrial respiratory chain complex IV assembly"/>
    <property type="evidence" value="ECO:0007669"/>
    <property type="project" value="InterPro"/>
</dbReference>
<evidence type="ECO:0000256" key="3">
    <source>
        <dbReference type="ARBA" id="ARBA00022692"/>
    </source>
</evidence>
<organism evidence="10 11">
    <name type="scientific">Alligator sinensis</name>
    <name type="common">Chinese alligator</name>
    <dbReference type="NCBI Taxonomy" id="38654"/>
    <lineage>
        <taxon>Eukaryota</taxon>
        <taxon>Metazoa</taxon>
        <taxon>Chordata</taxon>
        <taxon>Craniata</taxon>
        <taxon>Vertebrata</taxon>
        <taxon>Euteleostomi</taxon>
        <taxon>Archelosauria</taxon>
        <taxon>Archosauria</taxon>
        <taxon>Crocodylia</taxon>
        <taxon>Alligatoridae</taxon>
        <taxon>Alligatorinae</taxon>
        <taxon>Alligator</taxon>
    </lineage>
</organism>
<keyword evidence="3" id="KW-0812">Transmembrane</keyword>
<dbReference type="GO" id="GO:0051082">
    <property type="term" value="F:unfolded protein binding"/>
    <property type="evidence" value="ECO:0007669"/>
    <property type="project" value="TreeGrafter"/>
</dbReference>
<reference evidence="11" key="1">
    <citation type="submission" date="2025-08" db="UniProtKB">
        <authorList>
            <consortium name="RefSeq"/>
        </authorList>
    </citation>
    <scope>IDENTIFICATION</scope>
</reference>
<keyword evidence="6" id="KW-0496">Mitochondrion</keyword>
<keyword evidence="5" id="KW-1133">Transmembrane helix</keyword>
<keyword evidence="7" id="KW-0472">Membrane</keyword>
<proteinExistence type="inferred from homology"/>
<comment type="similarity">
    <text evidence="8">Belongs to the PET100 family.</text>
</comment>